<dbReference type="InterPro" id="IPR032710">
    <property type="entry name" value="NTF2-like_dom_sf"/>
</dbReference>
<evidence type="ECO:0000313" key="2">
    <source>
        <dbReference type="Proteomes" id="UP000751614"/>
    </source>
</evidence>
<sequence>MESEALAKEWFRLWETGEFEDLPISDEFIHTSPYGTIEGKTAYLDLVKVNKDKFLGHTFEIHDLISDLNKACIRYTAIKEAFRLEVTEWHYTRDSLIYNIVAYYNIEGEINKDRKLSMPD</sequence>
<gene>
    <name evidence="1" type="ORF">FGG15_09260</name>
</gene>
<proteinExistence type="predicted"/>
<organism evidence="1 2">
    <name type="scientific">Flagellimonas algicola</name>
    <dbReference type="NCBI Taxonomy" id="2583815"/>
    <lineage>
        <taxon>Bacteria</taxon>
        <taxon>Pseudomonadati</taxon>
        <taxon>Bacteroidota</taxon>
        <taxon>Flavobacteriia</taxon>
        <taxon>Flavobacteriales</taxon>
        <taxon>Flavobacteriaceae</taxon>
        <taxon>Flagellimonas</taxon>
    </lineage>
</organism>
<dbReference type="RefSeq" id="WP_138835564.1">
    <property type="nucleotide sequence ID" value="NZ_VCNI01000002.1"/>
</dbReference>
<accession>A0ABY2WHU0</accession>
<protein>
    <submittedName>
        <fullName evidence="1">Nuclear transport factor 2 family protein</fullName>
    </submittedName>
</protein>
<dbReference type="Gene3D" id="3.10.450.50">
    <property type="match status" value="1"/>
</dbReference>
<comment type="caution">
    <text evidence="1">The sequence shown here is derived from an EMBL/GenBank/DDBJ whole genome shotgun (WGS) entry which is preliminary data.</text>
</comment>
<dbReference type="EMBL" id="VCNI01000002">
    <property type="protein sequence ID" value="TMU54401.1"/>
    <property type="molecule type" value="Genomic_DNA"/>
</dbReference>
<evidence type="ECO:0000313" key="1">
    <source>
        <dbReference type="EMBL" id="TMU54401.1"/>
    </source>
</evidence>
<dbReference type="SUPFAM" id="SSF54427">
    <property type="entry name" value="NTF2-like"/>
    <property type="match status" value="1"/>
</dbReference>
<reference evidence="1 2" key="1">
    <citation type="submission" date="2019-05" db="EMBL/GenBank/DDBJ databases">
        <title>Flagellimonas sp. AsT0115, sp. nov., isolated from a marine red algae, Asparagopsis taxiformis.</title>
        <authorList>
            <person name="Kim J."/>
            <person name="Jeong S.E."/>
            <person name="Jeon C.O."/>
        </authorList>
    </citation>
    <scope>NUCLEOTIDE SEQUENCE [LARGE SCALE GENOMIC DNA]</scope>
    <source>
        <strain evidence="1 2">AsT0115</strain>
    </source>
</reference>
<dbReference type="Proteomes" id="UP000751614">
    <property type="component" value="Unassembled WGS sequence"/>
</dbReference>
<keyword evidence="2" id="KW-1185">Reference proteome</keyword>
<name>A0ABY2WHU0_9FLAO</name>